<name>A0A8X6P3A1_NEPPI</name>
<reference evidence="1" key="1">
    <citation type="submission" date="2020-08" db="EMBL/GenBank/DDBJ databases">
        <title>Multicomponent nature underlies the extraordinary mechanical properties of spider dragline silk.</title>
        <authorList>
            <person name="Kono N."/>
            <person name="Nakamura H."/>
            <person name="Mori M."/>
            <person name="Yoshida Y."/>
            <person name="Ohtoshi R."/>
            <person name="Malay A.D."/>
            <person name="Moran D.A.P."/>
            <person name="Tomita M."/>
            <person name="Numata K."/>
            <person name="Arakawa K."/>
        </authorList>
    </citation>
    <scope>NUCLEOTIDE SEQUENCE</scope>
</reference>
<dbReference type="EMBL" id="BMAW01065055">
    <property type="protein sequence ID" value="GFT48611.1"/>
    <property type="molecule type" value="Genomic_DNA"/>
</dbReference>
<dbReference type="AlphaFoldDB" id="A0A8X6P3A1"/>
<evidence type="ECO:0000313" key="2">
    <source>
        <dbReference type="Proteomes" id="UP000887013"/>
    </source>
</evidence>
<organism evidence="1 2">
    <name type="scientific">Nephila pilipes</name>
    <name type="common">Giant wood spider</name>
    <name type="synonym">Nephila maculata</name>
    <dbReference type="NCBI Taxonomy" id="299642"/>
    <lineage>
        <taxon>Eukaryota</taxon>
        <taxon>Metazoa</taxon>
        <taxon>Ecdysozoa</taxon>
        <taxon>Arthropoda</taxon>
        <taxon>Chelicerata</taxon>
        <taxon>Arachnida</taxon>
        <taxon>Araneae</taxon>
        <taxon>Araneomorphae</taxon>
        <taxon>Entelegynae</taxon>
        <taxon>Araneoidea</taxon>
        <taxon>Nephilidae</taxon>
        <taxon>Nephila</taxon>
    </lineage>
</organism>
<gene>
    <name evidence="1" type="ORF">NPIL_134891</name>
</gene>
<sequence>MQFIHICTFPSKKEKEQTRPHSIVQQILKSKPLYRSAVEAYQHFFRKLLLISAPETKRAEYSILSATRACCRNLLAPQRERVSHRQKGWEDDKSSGGRRFLMLMLLGRGRKGLCFAFGSFLKSGTKKIPTRWPADFVGKKVVQRNAHELP</sequence>
<accession>A0A8X6P3A1</accession>
<proteinExistence type="predicted"/>
<evidence type="ECO:0000313" key="1">
    <source>
        <dbReference type="EMBL" id="GFT48611.1"/>
    </source>
</evidence>
<protein>
    <submittedName>
        <fullName evidence="1">Uncharacterized protein</fullName>
    </submittedName>
</protein>
<comment type="caution">
    <text evidence="1">The sequence shown here is derived from an EMBL/GenBank/DDBJ whole genome shotgun (WGS) entry which is preliminary data.</text>
</comment>
<keyword evidence="2" id="KW-1185">Reference proteome</keyword>
<dbReference type="Proteomes" id="UP000887013">
    <property type="component" value="Unassembled WGS sequence"/>
</dbReference>